<dbReference type="GO" id="GO:1990961">
    <property type="term" value="P:xenobiotic detoxification by transmembrane export across the plasma membrane"/>
    <property type="evidence" value="ECO:0007669"/>
    <property type="project" value="TreeGrafter"/>
</dbReference>
<feature type="transmembrane region" description="Helical" evidence="12">
    <location>
        <begin position="168"/>
        <end position="189"/>
    </location>
</feature>
<feature type="transmembrane region" description="Helical" evidence="12">
    <location>
        <begin position="320"/>
        <end position="340"/>
    </location>
</feature>
<dbReference type="SUPFAM" id="SSF103473">
    <property type="entry name" value="MFS general substrate transporter"/>
    <property type="match status" value="1"/>
</dbReference>
<keyword evidence="4" id="KW-1003">Cell membrane</keyword>
<dbReference type="PANTHER" id="PTHR23502:SF43">
    <property type="entry name" value="MULTIDRUG TRANSPORTER MDFA"/>
    <property type="match status" value="1"/>
</dbReference>
<name>A0A2A2PEI8_9PSED</name>
<keyword evidence="15" id="KW-1185">Reference proteome</keyword>
<keyword evidence="7 12" id="KW-1133">Transmembrane helix</keyword>
<sequence length="421" mass="44889">MQRTLIDISPGQAIGFCLAVSLFELLTYMASDLIMPAMLAVTLELEADARHVPYAFNLYLIGGVCLQWLIGPLSDRFGRRRLLLSGCLLFGVACAATFGTSSIEAFNLLRLMQGMGLGFVVAVSYPALQEVFREADAVRLMALLGNVALLSPLLGPLLGSLLLEWLSWRTLFLGLGLAAAVAWLGLYVCMPETIDVMRNDGQQQAPVAFNARQVGHRYLTLLGNRHFLYASLALGLMSLPLIAWIGLSPLLLMQLLGLSSREYGLWQIPIFGAVIVGNLILDRLLASHSLTRVIRIALWPLCLGLTGLIGTALSSTALPLLIASLSLYAIGLGMSNAALYRLALFASDNSKGLVSATIGMLSIVVMGVGGSLIAAVGGADSLEGFALCAALAGLLCLPLIRRFVHLSKQPDLAPATPEEAR</sequence>
<feature type="transmembrane region" description="Helical" evidence="12">
    <location>
        <begin position="140"/>
        <end position="162"/>
    </location>
</feature>
<evidence type="ECO:0000256" key="1">
    <source>
        <dbReference type="ARBA" id="ARBA00004429"/>
    </source>
</evidence>
<evidence type="ECO:0000256" key="6">
    <source>
        <dbReference type="ARBA" id="ARBA00022692"/>
    </source>
</evidence>
<proteinExistence type="inferred from homology"/>
<dbReference type="PROSITE" id="PS50850">
    <property type="entry name" value="MFS"/>
    <property type="match status" value="1"/>
</dbReference>
<dbReference type="InterPro" id="IPR020846">
    <property type="entry name" value="MFS_dom"/>
</dbReference>
<evidence type="ECO:0000256" key="10">
    <source>
        <dbReference type="ARBA" id="ARBA00038406"/>
    </source>
</evidence>
<dbReference type="Pfam" id="PF07690">
    <property type="entry name" value="MFS_1"/>
    <property type="match status" value="1"/>
</dbReference>
<dbReference type="Gene3D" id="1.20.1720.10">
    <property type="entry name" value="Multidrug resistance protein D"/>
    <property type="match status" value="1"/>
</dbReference>
<dbReference type="EMBL" id="NRST01000001">
    <property type="protein sequence ID" value="PAW53862.1"/>
    <property type="molecule type" value="Genomic_DNA"/>
</dbReference>
<feature type="transmembrane region" description="Helical" evidence="12">
    <location>
        <begin position="263"/>
        <end position="281"/>
    </location>
</feature>
<keyword evidence="5" id="KW-0997">Cell inner membrane</keyword>
<accession>A0A2A2PEI8</accession>
<evidence type="ECO:0000313" key="15">
    <source>
        <dbReference type="Proteomes" id="UP000217830"/>
    </source>
</evidence>
<evidence type="ECO:0000256" key="3">
    <source>
        <dbReference type="ARBA" id="ARBA00022448"/>
    </source>
</evidence>
<reference evidence="14 15" key="1">
    <citation type="submission" date="2017-08" db="EMBL/GenBank/DDBJ databases">
        <title>Draft Genome Sequence of Pseudomonas moraviensis TYU6, isolated from Taxus cuspidata by using PacBio Single-Molecule Real-Time Technology.</title>
        <authorList>
            <person name="Baek K.-H."/>
            <person name="Mishra A.K."/>
        </authorList>
    </citation>
    <scope>NUCLEOTIDE SEQUENCE [LARGE SCALE GENOMIC DNA]</scope>
    <source>
        <strain evidence="14 15">TYU6</strain>
    </source>
</reference>
<evidence type="ECO:0000256" key="7">
    <source>
        <dbReference type="ARBA" id="ARBA00022989"/>
    </source>
</evidence>
<feature type="transmembrane region" description="Helical" evidence="12">
    <location>
        <begin position="352"/>
        <end position="376"/>
    </location>
</feature>
<organism evidence="14 15">
    <name type="scientific">Pseudomonas moraviensis</name>
    <dbReference type="NCBI Taxonomy" id="321662"/>
    <lineage>
        <taxon>Bacteria</taxon>
        <taxon>Pseudomonadati</taxon>
        <taxon>Pseudomonadota</taxon>
        <taxon>Gammaproteobacteria</taxon>
        <taxon>Pseudomonadales</taxon>
        <taxon>Pseudomonadaceae</taxon>
        <taxon>Pseudomonas</taxon>
    </lineage>
</organism>
<feature type="transmembrane region" description="Helical" evidence="12">
    <location>
        <begin position="109"/>
        <end position="128"/>
    </location>
</feature>
<feature type="transmembrane region" description="Helical" evidence="12">
    <location>
        <begin position="82"/>
        <end position="103"/>
    </location>
</feature>
<keyword evidence="3" id="KW-0813">Transport</keyword>
<dbReference type="RefSeq" id="WP_095666658.1">
    <property type="nucleotide sequence ID" value="NZ_NRSS01000004.1"/>
</dbReference>
<feature type="transmembrane region" description="Helical" evidence="12">
    <location>
        <begin position="293"/>
        <end position="314"/>
    </location>
</feature>
<dbReference type="GO" id="GO:0046677">
    <property type="term" value="P:response to antibiotic"/>
    <property type="evidence" value="ECO:0007669"/>
    <property type="project" value="UniProtKB-KW"/>
</dbReference>
<keyword evidence="8 12" id="KW-0472">Membrane</keyword>
<evidence type="ECO:0000256" key="4">
    <source>
        <dbReference type="ARBA" id="ARBA00022475"/>
    </source>
</evidence>
<dbReference type="GO" id="GO:0015385">
    <property type="term" value="F:sodium:proton antiporter activity"/>
    <property type="evidence" value="ECO:0007669"/>
    <property type="project" value="TreeGrafter"/>
</dbReference>
<feature type="domain" description="Major facilitator superfamily (MFS) profile" evidence="13">
    <location>
        <begin position="16"/>
        <end position="404"/>
    </location>
</feature>
<feature type="transmembrane region" description="Helical" evidence="12">
    <location>
        <begin position="12"/>
        <end position="31"/>
    </location>
</feature>
<dbReference type="InterPro" id="IPR005829">
    <property type="entry name" value="Sugar_transporter_CS"/>
</dbReference>
<dbReference type="PANTHER" id="PTHR23502">
    <property type="entry name" value="MAJOR FACILITATOR SUPERFAMILY"/>
    <property type="match status" value="1"/>
</dbReference>
<comment type="subunit">
    <text evidence="2">Monomer.</text>
</comment>
<gene>
    <name evidence="14" type="ORF">CKQ80_00705</name>
</gene>
<comment type="similarity">
    <text evidence="10">Belongs to the major facilitator superfamily. MdfA family.</text>
</comment>
<comment type="caution">
    <text evidence="14">The sequence shown here is derived from an EMBL/GenBank/DDBJ whole genome shotgun (WGS) entry which is preliminary data.</text>
</comment>
<feature type="transmembrane region" description="Helical" evidence="12">
    <location>
        <begin position="227"/>
        <end position="251"/>
    </location>
</feature>
<dbReference type="Proteomes" id="UP000217830">
    <property type="component" value="Unassembled WGS sequence"/>
</dbReference>
<keyword evidence="9" id="KW-0046">Antibiotic resistance</keyword>
<evidence type="ECO:0000256" key="8">
    <source>
        <dbReference type="ARBA" id="ARBA00023136"/>
    </source>
</evidence>
<dbReference type="InterPro" id="IPR036259">
    <property type="entry name" value="MFS_trans_sf"/>
</dbReference>
<protein>
    <recommendedName>
        <fullName evidence="11">Multidrug transporter MdfA</fullName>
    </recommendedName>
</protein>
<keyword evidence="6 12" id="KW-0812">Transmembrane</keyword>
<evidence type="ECO:0000313" key="14">
    <source>
        <dbReference type="EMBL" id="PAW53862.1"/>
    </source>
</evidence>
<feature type="transmembrane region" description="Helical" evidence="12">
    <location>
        <begin position="51"/>
        <end position="70"/>
    </location>
</feature>
<evidence type="ECO:0000256" key="11">
    <source>
        <dbReference type="ARBA" id="ARBA00040126"/>
    </source>
</evidence>
<evidence type="ECO:0000256" key="12">
    <source>
        <dbReference type="SAM" id="Phobius"/>
    </source>
</evidence>
<dbReference type="PROSITE" id="PS00216">
    <property type="entry name" value="SUGAR_TRANSPORT_1"/>
    <property type="match status" value="1"/>
</dbReference>
<evidence type="ECO:0000259" key="13">
    <source>
        <dbReference type="PROSITE" id="PS50850"/>
    </source>
</evidence>
<dbReference type="InterPro" id="IPR011701">
    <property type="entry name" value="MFS"/>
</dbReference>
<comment type="subcellular location">
    <subcellularLocation>
        <location evidence="1">Cell inner membrane</location>
        <topology evidence="1">Multi-pass membrane protein</topology>
    </subcellularLocation>
</comment>
<dbReference type="AlphaFoldDB" id="A0A2A2PEI8"/>
<dbReference type="GO" id="GO:0005886">
    <property type="term" value="C:plasma membrane"/>
    <property type="evidence" value="ECO:0007669"/>
    <property type="project" value="UniProtKB-SubCell"/>
</dbReference>
<feature type="transmembrane region" description="Helical" evidence="12">
    <location>
        <begin position="382"/>
        <end position="400"/>
    </location>
</feature>
<evidence type="ECO:0000256" key="5">
    <source>
        <dbReference type="ARBA" id="ARBA00022519"/>
    </source>
</evidence>
<evidence type="ECO:0000256" key="2">
    <source>
        <dbReference type="ARBA" id="ARBA00011245"/>
    </source>
</evidence>
<evidence type="ECO:0000256" key="9">
    <source>
        <dbReference type="ARBA" id="ARBA00023251"/>
    </source>
</evidence>